<evidence type="ECO:0000313" key="3">
    <source>
        <dbReference type="Proteomes" id="UP000277580"/>
    </source>
</evidence>
<dbReference type="EMBL" id="ML119115">
    <property type="protein sequence ID" value="RPB15013.1"/>
    <property type="molecule type" value="Genomic_DNA"/>
</dbReference>
<feature type="signal peptide" evidence="1">
    <location>
        <begin position="1"/>
        <end position="30"/>
    </location>
</feature>
<reference evidence="2 3" key="1">
    <citation type="journal article" date="2018" name="Nat. Ecol. Evol.">
        <title>Pezizomycetes genomes reveal the molecular basis of ectomycorrhizal truffle lifestyle.</title>
        <authorList>
            <person name="Murat C."/>
            <person name="Payen T."/>
            <person name="Noel B."/>
            <person name="Kuo A."/>
            <person name="Morin E."/>
            <person name="Chen J."/>
            <person name="Kohler A."/>
            <person name="Krizsan K."/>
            <person name="Balestrini R."/>
            <person name="Da Silva C."/>
            <person name="Montanini B."/>
            <person name="Hainaut M."/>
            <person name="Levati E."/>
            <person name="Barry K.W."/>
            <person name="Belfiori B."/>
            <person name="Cichocki N."/>
            <person name="Clum A."/>
            <person name="Dockter R.B."/>
            <person name="Fauchery L."/>
            <person name="Guy J."/>
            <person name="Iotti M."/>
            <person name="Le Tacon F."/>
            <person name="Lindquist E.A."/>
            <person name="Lipzen A."/>
            <person name="Malagnac F."/>
            <person name="Mello A."/>
            <person name="Molinier V."/>
            <person name="Miyauchi S."/>
            <person name="Poulain J."/>
            <person name="Riccioni C."/>
            <person name="Rubini A."/>
            <person name="Sitrit Y."/>
            <person name="Splivallo R."/>
            <person name="Traeger S."/>
            <person name="Wang M."/>
            <person name="Zifcakova L."/>
            <person name="Wipf D."/>
            <person name="Zambonelli A."/>
            <person name="Paolocci F."/>
            <person name="Nowrousian M."/>
            <person name="Ottonello S."/>
            <person name="Baldrian P."/>
            <person name="Spatafora J.W."/>
            <person name="Henrissat B."/>
            <person name="Nagy L.G."/>
            <person name="Aury J.M."/>
            <person name="Wincker P."/>
            <person name="Grigoriev I.V."/>
            <person name="Bonfante P."/>
            <person name="Martin F.M."/>
        </authorList>
    </citation>
    <scope>NUCLEOTIDE SEQUENCE [LARGE SCALE GENOMIC DNA]</scope>
    <source>
        <strain evidence="2 3">CCBAS932</strain>
    </source>
</reference>
<sequence>MHPFPLRPLTFTLLTFLLLLLTTHLTSTTASSKLQISPYSSPEHLLDLSTITRPHALLALALQDMDPTTPAYALTPYKAAFNWPHVMSNLSARAAAEDFHFPKTKFYIIVFRSQIEPGTNRHELGAMDMVAHREAVESGWLLKYWFGVPDELGYNLATCVWRDIKDARRGGRGKGHQAAMKAVRGLYKKWEVERLALVVGEGVKEWDIVKWEEAAKEEEVNGGGEL</sequence>
<keyword evidence="1" id="KW-0732">Signal</keyword>
<evidence type="ECO:0000256" key="1">
    <source>
        <dbReference type="SAM" id="SignalP"/>
    </source>
</evidence>
<dbReference type="Proteomes" id="UP000277580">
    <property type="component" value="Unassembled WGS sequence"/>
</dbReference>
<dbReference type="PANTHER" id="PTHR36986">
    <property type="entry name" value="UPF0643 PROTEIN PB2B2.08"/>
    <property type="match status" value="1"/>
</dbReference>
<feature type="chain" id="PRO_5018142479" evidence="1">
    <location>
        <begin position="31"/>
        <end position="226"/>
    </location>
</feature>
<accession>A0A3N4KWT5</accession>
<evidence type="ECO:0000313" key="2">
    <source>
        <dbReference type="EMBL" id="RPB15013.1"/>
    </source>
</evidence>
<dbReference type="OrthoDB" id="2140489at2759"/>
<dbReference type="InParanoid" id="A0A3N4KWT5"/>
<dbReference type="AlphaFoldDB" id="A0A3N4KWT5"/>
<name>A0A3N4KWT5_9PEZI</name>
<organism evidence="2 3">
    <name type="scientific">Morchella conica CCBAS932</name>
    <dbReference type="NCBI Taxonomy" id="1392247"/>
    <lineage>
        <taxon>Eukaryota</taxon>
        <taxon>Fungi</taxon>
        <taxon>Dikarya</taxon>
        <taxon>Ascomycota</taxon>
        <taxon>Pezizomycotina</taxon>
        <taxon>Pezizomycetes</taxon>
        <taxon>Pezizales</taxon>
        <taxon>Morchellaceae</taxon>
        <taxon>Morchella</taxon>
    </lineage>
</organism>
<dbReference type="PANTHER" id="PTHR36986:SF1">
    <property type="entry name" value="UPF0643 PROTEIN PB2B2.08"/>
    <property type="match status" value="1"/>
</dbReference>
<gene>
    <name evidence="2" type="ORF">P167DRAFT_533588</name>
</gene>
<proteinExistence type="predicted"/>
<keyword evidence="3" id="KW-1185">Reference proteome</keyword>
<protein>
    <submittedName>
        <fullName evidence="2">Uncharacterized protein</fullName>
    </submittedName>
</protein>